<dbReference type="PANTHER" id="PTHR30462">
    <property type="entry name" value="INTERMEMBRANE TRANSPORT PROTEIN PQIB-RELATED"/>
    <property type="match status" value="1"/>
</dbReference>
<evidence type="ECO:0000256" key="4">
    <source>
        <dbReference type="ARBA" id="ARBA00022692"/>
    </source>
</evidence>
<comment type="caution">
    <text evidence="10">The sequence shown here is derived from an EMBL/GenBank/DDBJ whole genome shotgun (WGS) entry which is preliminary data.</text>
</comment>
<protein>
    <submittedName>
        <fullName evidence="10">MCE family protein</fullName>
    </submittedName>
</protein>
<organism evidence="10 11">
    <name type="scientific">Trinickia dinghuensis</name>
    <dbReference type="NCBI Taxonomy" id="2291023"/>
    <lineage>
        <taxon>Bacteria</taxon>
        <taxon>Pseudomonadati</taxon>
        <taxon>Pseudomonadota</taxon>
        <taxon>Betaproteobacteria</taxon>
        <taxon>Burkholderiales</taxon>
        <taxon>Burkholderiaceae</taxon>
        <taxon>Trinickia</taxon>
    </lineage>
</organism>
<keyword evidence="3" id="KW-0997">Cell inner membrane</keyword>
<evidence type="ECO:0000256" key="1">
    <source>
        <dbReference type="ARBA" id="ARBA00004533"/>
    </source>
</evidence>
<dbReference type="Pfam" id="PF02470">
    <property type="entry name" value="MlaD"/>
    <property type="match status" value="3"/>
</dbReference>
<keyword evidence="5 8" id="KW-1133">Transmembrane helix</keyword>
<evidence type="ECO:0000256" key="3">
    <source>
        <dbReference type="ARBA" id="ARBA00022519"/>
    </source>
</evidence>
<evidence type="ECO:0000256" key="6">
    <source>
        <dbReference type="ARBA" id="ARBA00023136"/>
    </source>
</evidence>
<dbReference type="AlphaFoldDB" id="A0A3D8K5W6"/>
<sequence length="557" mass="59302">MTQTDPQGDPTARPILEPVFDERRWSVSPVWLVPAIAAAVGLWLLFHAWAAKGPEITIRFRTAEGMIAGKTLVKYKDVVVGKVSSVELTEDGAGVVADVALSSNAKTLATAGTRFWVVRPRLGVGGLSGVDTILSGAYIAADRGAGRESERTFIGLETPPTVINGTPGHTFVLHAEDLGSLDVNSPVYFRRVQVGRIASYALDDDGKGVTLQVFVDAPYDRFVTPDTRFWNASGVDIALGATGIKVNTQSLATVVAGGIAFANPASDAASTSSQQVHYVLANDRQTAMNPPKGPSLRFELRFAESLRGLSLGAPVYFAGVEVGSVASVSLAYDPATHRFPTVVMADVFPSAMGNVLQTLPKARGTVDEQAAAFLGVLVANGLRAQARTGNLLTGQLYVSLDFVPNAAPVRFDASRRPVWIPTTSGGFDHIEDQVASILGKLDKMPLAQIGQHLDTTLVNLDQTIAQVNHAVLPQATKTLAQAQSTFEQAQNAVSSDGPLQQRLMRTLDQLSDSARSLRTLTDLLSRHPEALVRGLKPSPDLPSSYDLHGPSSREPSK</sequence>
<dbReference type="InterPro" id="IPR003399">
    <property type="entry name" value="Mce/MlaD"/>
</dbReference>
<evidence type="ECO:0000256" key="8">
    <source>
        <dbReference type="SAM" id="Phobius"/>
    </source>
</evidence>
<name>A0A3D8K5W6_9BURK</name>
<feature type="domain" description="Mce/MlaD" evidence="9">
    <location>
        <begin position="53"/>
        <end position="142"/>
    </location>
</feature>
<keyword evidence="6 8" id="KW-0472">Membrane</keyword>
<evidence type="ECO:0000256" key="2">
    <source>
        <dbReference type="ARBA" id="ARBA00022475"/>
    </source>
</evidence>
<evidence type="ECO:0000313" key="11">
    <source>
        <dbReference type="Proteomes" id="UP000256838"/>
    </source>
</evidence>
<reference evidence="10 11" key="1">
    <citation type="submission" date="2018-08" db="EMBL/GenBank/DDBJ databases">
        <title>Paraburkholderia sp. DHOM06 isolated from forest soil.</title>
        <authorList>
            <person name="Gao Z.-H."/>
            <person name="Qiu L.-H."/>
        </authorList>
    </citation>
    <scope>NUCLEOTIDE SEQUENCE [LARGE SCALE GENOMIC DNA]</scope>
    <source>
        <strain evidence="10 11">DHOM06</strain>
    </source>
</reference>
<dbReference type="EMBL" id="QRGA01000001">
    <property type="protein sequence ID" value="RDV00306.1"/>
    <property type="molecule type" value="Genomic_DNA"/>
</dbReference>
<proteinExistence type="predicted"/>
<dbReference type="GO" id="GO:0005886">
    <property type="term" value="C:plasma membrane"/>
    <property type="evidence" value="ECO:0007669"/>
    <property type="project" value="UniProtKB-SubCell"/>
</dbReference>
<gene>
    <name evidence="10" type="ORF">DWV00_00395</name>
</gene>
<keyword evidence="11" id="KW-1185">Reference proteome</keyword>
<feature type="transmembrane region" description="Helical" evidence="8">
    <location>
        <begin position="30"/>
        <end position="51"/>
    </location>
</feature>
<dbReference type="InterPro" id="IPR051800">
    <property type="entry name" value="PqiA-PqiB_transport"/>
</dbReference>
<evidence type="ECO:0000313" key="10">
    <source>
        <dbReference type="EMBL" id="RDV00306.1"/>
    </source>
</evidence>
<evidence type="ECO:0000259" key="9">
    <source>
        <dbReference type="Pfam" id="PF02470"/>
    </source>
</evidence>
<dbReference type="Proteomes" id="UP000256838">
    <property type="component" value="Unassembled WGS sequence"/>
</dbReference>
<dbReference type="PANTHER" id="PTHR30462:SF0">
    <property type="entry name" value="INTERMEMBRANE TRANSPORT PROTEIN YEBT"/>
    <property type="match status" value="1"/>
</dbReference>
<keyword evidence="2" id="KW-1003">Cell membrane</keyword>
<evidence type="ECO:0000256" key="5">
    <source>
        <dbReference type="ARBA" id="ARBA00022989"/>
    </source>
</evidence>
<feature type="domain" description="Mce/MlaD" evidence="9">
    <location>
        <begin position="168"/>
        <end position="228"/>
    </location>
</feature>
<dbReference type="RefSeq" id="WP_115531572.1">
    <property type="nucleotide sequence ID" value="NZ_QRGA01000001.1"/>
</dbReference>
<evidence type="ECO:0000256" key="7">
    <source>
        <dbReference type="SAM" id="MobiDB-lite"/>
    </source>
</evidence>
<feature type="domain" description="Mce/MlaD" evidence="9">
    <location>
        <begin position="297"/>
        <end position="402"/>
    </location>
</feature>
<feature type="region of interest" description="Disordered" evidence="7">
    <location>
        <begin position="531"/>
        <end position="557"/>
    </location>
</feature>
<keyword evidence="4 8" id="KW-0812">Transmembrane</keyword>
<accession>A0A3D8K5W6</accession>
<dbReference type="OrthoDB" id="9806984at2"/>
<comment type="subcellular location">
    <subcellularLocation>
        <location evidence="1">Cell inner membrane</location>
    </subcellularLocation>
</comment>